<dbReference type="PANTHER" id="PTHR46832">
    <property type="entry name" value="5'-METHYLTHIOADENOSINE/S-ADENOSYLHOMOCYSTEINE NUCLEOSIDASE"/>
    <property type="match status" value="1"/>
</dbReference>
<organism evidence="2 3">
    <name type="scientific">Metamycoplasma hominis</name>
    <name type="common">Mycoplasma hominis</name>
    <dbReference type="NCBI Taxonomy" id="2098"/>
    <lineage>
        <taxon>Bacteria</taxon>
        <taxon>Bacillati</taxon>
        <taxon>Mycoplasmatota</taxon>
        <taxon>Mycoplasmoidales</taxon>
        <taxon>Metamycoplasmataceae</taxon>
        <taxon>Metamycoplasma</taxon>
    </lineage>
</organism>
<dbReference type="GO" id="GO:0008930">
    <property type="term" value="F:methylthioadenosine nucleosidase activity"/>
    <property type="evidence" value="ECO:0007669"/>
    <property type="project" value="TreeGrafter"/>
</dbReference>
<dbReference type="Gene3D" id="3.40.50.1580">
    <property type="entry name" value="Nucleoside phosphorylase domain"/>
    <property type="match status" value="1"/>
</dbReference>
<dbReference type="CDD" id="cd09008">
    <property type="entry name" value="MTAN"/>
    <property type="match status" value="1"/>
</dbReference>
<gene>
    <name evidence="2" type="ORF">KN71_000050</name>
</gene>
<dbReference type="PANTHER" id="PTHR46832:SF1">
    <property type="entry name" value="5'-METHYLTHIOADENOSINE_S-ADENOSYLHOMOCYSTEINE NUCLEOSIDASE"/>
    <property type="match status" value="1"/>
</dbReference>
<dbReference type="GO" id="GO:0008782">
    <property type="term" value="F:adenosylhomocysteine nucleosidase activity"/>
    <property type="evidence" value="ECO:0007669"/>
    <property type="project" value="TreeGrafter"/>
</dbReference>
<evidence type="ECO:0000313" key="2">
    <source>
        <dbReference type="EMBL" id="AYN65119.1"/>
    </source>
</evidence>
<dbReference type="AlphaFoldDB" id="A0A454C9F7"/>
<dbReference type="EMBL" id="CP033021">
    <property type="protein sequence ID" value="AYN65119.1"/>
    <property type="molecule type" value="Genomic_DNA"/>
</dbReference>
<dbReference type="GO" id="GO:0019284">
    <property type="term" value="P:L-methionine salvage from S-adenosylmethionine"/>
    <property type="evidence" value="ECO:0007669"/>
    <property type="project" value="TreeGrafter"/>
</dbReference>
<reference evidence="2 3" key="1">
    <citation type="submission" date="2014-08" db="EMBL/GenBank/DDBJ databases">
        <authorList>
            <person name="Kuleshov K."/>
            <person name="Dedkov V."/>
            <person name="Markelov M."/>
            <person name="Pimkina E."/>
        </authorList>
    </citation>
    <scope>NUCLEOTIDE SEQUENCE [LARGE SCALE GENOMIC DNA]</scope>
    <source>
        <strain evidence="3">TOA</strain>
    </source>
</reference>
<dbReference type="SUPFAM" id="SSF53167">
    <property type="entry name" value="Purine and uridine phosphorylases"/>
    <property type="match status" value="1"/>
</dbReference>
<dbReference type="GO" id="GO:0009116">
    <property type="term" value="P:nucleoside metabolic process"/>
    <property type="evidence" value="ECO:0007669"/>
    <property type="project" value="InterPro"/>
</dbReference>
<dbReference type="InterPro" id="IPR000845">
    <property type="entry name" value="Nucleoside_phosphorylase_d"/>
</dbReference>
<feature type="domain" description="Nucleoside phosphorylase" evidence="1">
    <location>
        <begin position="26"/>
        <end position="202"/>
    </location>
</feature>
<reference evidence="2 3" key="2">
    <citation type="submission" date="2018-10" db="EMBL/GenBank/DDBJ databases">
        <title>Detection and isolation of Mycoplasma hominis as a predominant microorganism from pelvic cavity of patient with salpingitis and tubo-ovarian abscess.</title>
        <authorList>
            <person name="Guschin A.E."/>
            <person name="Khayrullina G.A."/>
            <person name="Rakovskaya I.V."/>
            <person name="Shelenkov A.A."/>
            <person name="Shagin D.A."/>
        </authorList>
    </citation>
    <scope>NUCLEOTIDE SEQUENCE [LARGE SCALE GENOMIC DNA]</scope>
    <source>
        <strain evidence="3">TOA</strain>
    </source>
</reference>
<accession>A0A454C9F7</accession>
<dbReference type="Proteomes" id="UP000029712">
    <property type="component" value="Chromosome"/>
</dbReference>
<dbReference type="Pfam" id="PF01048">
    <property type="entry name" value="PNP_UDP_1"/>
    <property type="match status" value="1"/>
</dbReference>
<dbReference type="InterPro" id="IPR035994">
    <property type="entry name" value="Nucleoside_phosphorylase_sf"/>
</dbReference>
<evidence type="ECO:0000259" key="1">
    <source>
        <dbReference type="Pfam" id="PF01048"/>
    </source>
</evidence>
<dbReference type="RefSeq" id="WP_036438864.1">
    <property type="nucleotide sequence ID" value="NZ_CP033021.1"/>
</dbReference>
<sequence length="228" mass="26450">MEKKFYLFIFAEPLETEQLRLKYSKHLKQIKIDFENNFQNLYELNWNNKQILLAHCGVGKTNSALMLSYLLTKFNILKVINIGPAISIFNGSVGDIYCIQNCKYYDVNLTALPNYKIGQLPNLQDVFYCNQDLKICNNFKKVNIITGDSFINKSIINSDILDWNTNNLLGDMECCSLAHTSFIFSKPFYSFKVISDCLESNNNLEYRQSKAIWELKIIDIFKDILGEL</sequence>
<dbReference type="OrthoDB" id="398283at2"/>
<name>A0A454C9F7_METHO</name>
<proteinExistence type="predicted"/>
<evidence type="ECO:0000313" key="3">
    <source>
        <dbReference type="Proteomes" id="UP000029712"/>
    </source>
</evidence>
<dbReference type="GO" id="GO:0005829">
    <property type="term" value="C:cytosol"/>
    <property type="evidence" value="ECO:0007669"/>
    <property type="project" value="TreeGrafter"/>
</dbReference>
<protein>
    <recommendedName>
        <fullName evidence="1">Nucleoside phosphorylase domain-containing protein</fullName>
    </recommendedName>
</protein>